<name>A0ABP8KSC6_9BACT</name>
<gene>
    <name evidence="1" type="ORF">GCM10023187_44110</name>
</gene>
<keyword evidence="2" id="KW-1185">Reference proteome</keyword>
<evidence type="ECO:0000313" key="1">
    <source>
        <dbReference type="EMBL" id="GAA4414518.1"/>
    </source>
</evidence>
<dbReference type="EMBL" id="BAABHB010000011">
    <property type="protein sequence ID" value="GAA4414518.1"/>
    <property type="molecule type" value="Genomic_DNA"/>
</dbReference>
<proteinExistence type="predicted"/>
<organism evidence="1 2">
    <name type="scientific">Nibrella viscosa</name>
    <dbReference type="NCBI Taxonomy" id="1084524"/>
    <lineage>
        <taxon>Bacteria</taxon>
        <taxon>Pseudomonadati</taxon>
        <taxon>Bacteroidota</taxon>
        <taxon>Cytophagia</taxon>
        <taxon>Cytophagales</taxon>
        <taxon>Spirosomataceae</taxon>
        <taxon>Nibrella</taxon>
    </lineage>
</organism>
<evidence type="ECO:0000313" key="2">
    <source>
        <dbReference type="Proteomes" id="UP001500936"/>
    </source>
</evidence>
<evidence type="ECO:0008006" key="3">
    <source>
        <dbReference type="Google" id="ProtNLM"/>
    </source>
</evidence>
<reference evidence="2" key="1">
    <citation type="journal article" date="2019" name="Int. J. Syst. Evol. Microbiol.">
        <title>The Global Catalogue of Microorganisms (GCM) 10K type strain sequencing project: providing services to taxonomists for standard genome sequencing and annotation.</title>
        <authorList>
            <consortium name="The Broad Institute Genomics Platform"/>
            <consortium name="The Broad Institute Genome Sequencing Center for Infectious Disease"/>
            <person name="Wu L."/>
            <person name="Ma J."/>
        </authorList>
    </citation>
    <scope>NUCLEOTIDE SEQUENCE [LARGE SCALE GENOMIC DNA]</scope>
    <source>
        <strain evidence="2">JCM 17925</strain>
    </source>
</reference>
<accession>A0ABP8KSC6</accession>
<sequence>MVQLRFGNGRPTRFEGFVTGFPVDNNQGRFGWPVGIAMHTDGALLFSDDNNGISYRVAYAR</sequence>
<dbReference type="Proteomes" id="UP001500936">
    <property type="component" value="Unassembled WGS sequence"/>
</dbReference>
<dbReference type="RefSeq" id="WP_345270174.1">
    <property type="nucleotide sequence ID" value="NZ_BAABHB010000011.1"/>
</dbReference>
<comment type="caution">
    <text evidence="1">The sequence shown here is derived from an EMBL/GenBank/DDBJ whole genome shotgun (WGS) entry which is preliminary data.</text>
</comment>
<protein>
    <recommendedName>
        <fullName evidence="3">Sorbosone dehydrogenase</fullName>
    </recommendedName>
</protein>